<organism evidence="1 2">
    <name type="scientific">Populus alba x Populus x berolinensis</name>
    <dbReference type="NCBI Taxonomy" id="444605"/>
    <lineage>
        <taxon>Eukaryota</taxon>
        <taxon>Viridiplantae</taxon>
        <taxon>Streptophyta</taxon>
        <taxon>Embryophyta</taxon>
        <taxon>Tracheophyta</taxon>
        <taxon>Spermatophyta</taxon>
        <taxon>Magnoliopsida</taxon>
        <taxon>eudicotyledons</taxon>
        <taxon>Gunneridae</taxon>
        <taxon>Pentapetalae</taxon>
        <taxon>rosids</taxon>
        <taxon>fabids</taxon>
        <taxon>Malpighiales</taxon>
        <taxon>Salicaceae</taxon>
        <taxon>Saliceae</taxon>
        <taxon>Populus</taxon>
    </lineage>
</organism>
<evidence type="ECO:0000313" key="2">
    <source>
        <dbReference type="Proteomes" id="UP001164929"/>
    </source>
</evidence>
<sequence>MFLKIYKLVSGRMDMHIHMPYYTFSTFKRLAARYLDIYHSQLFKEILEKVEANPANGIKFNCPKNPHEKKN</sequence>
<protein>
    <submittedName>
        <fullName evidence="1">Uncharacterized protein</fullName>
    </submittedName>
</protein>
<dbReference type="InterPro" id="IPR050747">
    <property type="entry name" value="Mitochondrial_chaperone_BCS1"/>
</dbReference>
<dbReference type="EMBL" id="JAQIZT010000011">
    <property type="protein sequence ID" value="KAJ6979817.1"/>
    <property type="molecule type" value="Genomic_DNA"/>
</dbReference>
<proteinExistence type="predicted"/>
<gene>
    <name evidence="1" type="ORF">NC653_027834</name>
</gene>
<evidence type="ECO:0000313" key="1">
    <source>
        <dbReference type="EMBL" id="KAJ6979817.1"/>
    </source>
</evidence>
<dbReference type="AlphaFoldDB" id="A0AAD6M8T3"/>
<keyword evidence="2" id="KW-1185">Reference proteome</keyword>
<dbReference type="Proteomes" id="UP001164929">
    <property type="component" value="Chromosome 11"/>
</dbReference>
<comment type="caution">
    <text evidence="1">The sequence shown here is derived from an EMBL/GenBank/DDBJ whole genome shotgun (WGS) entry which is preliminary data.</text>
</comment>
<accession>A0AAD6M8T3</accession>
<dbReference type="PANTHER" id="PTHR23070">
    <property type="entry name" value="BCS1 AAA-TYPE ATPASE"/>
    <property type="match status" value="1"/>
</dbReference>
<name>A0AAD6M8T3_9ROSI</name>
<reference evidence="1" key="1">
    <citation type="journal article" date="2023" name="Mol. Ecol. Resour.">
        <title>Chromosome-level genome assembly of a triploid poplar Populus alba 'Berolinensis'.</title>
        <authorList>
            <person name="Chen S."/>
            <person name="Yu Y."/>
            <person name="Wang X."/>
            <person name="Wang S."/>
            <person name="Zhang T."/>
            <person name="Zhou Y."/>
            <person name="He R."/>
            <person name="Meng N."/>
            <person name="Wang Y."/>
            <person name="Liu W."/>
            <person name="Liu Z."/>
            <person name="Liu J."/>
            <person name="Guo Q."/>
            <person name="Huang H."/>
            <person name="Sederoff R.R."/>
            <person name="Wang G."/>
            <person name="Qu G."/>
            <person name="Chen S."/>
        </authorList>
    </citation>
    <scope>NUCLEOTIDE SEQUENCE</scope>
    <source>
        <strain evidence="1">SC-2020</strain>
    </source>
</reference>